<keyword evidence="5 8" id="KW-0175">Coiled coil</keyword>
<evidence type="ECO:0000256" key="3">
    <source>
        <dbReference type="ARBA" id="ARBA00022692"/>
    </source>
</evidence>
<proteinExistence type="inferred from homology"/>
<feature type="compositionally biased region" description="Polar residues" evidence="9">
    <location>
        <begin position="684"/>
        <end position="702"/>
    </location>
</feature>
<keyword evidence="2" id="KW-1003">Cell membrane</keyword>
<feature type="region of interest" description="Disordered" evidence="9">
    <location>
        <begin position="953"/>
        <end position="972"/>
    </location>
</feature>
<feature type="transmembrane region" description="Helical" evidence="10">
    <location>
        <begin position="1522"/>
        <end position="1539"/>
    </location>
</feature>
<feature type="region of interest" description="Disordered" evidence="9">
    <location>
        <begin position="1"/>
        <end position="30"/>
    </location>
</feature>
<organism evidence="11 12">
    <name type="scientific">Aristolochia fimbriata</name>
    <name type="common">White veined hardy Dutchman's pipe vine</name>
    <dbReference type="NCBI Taxonomy" id="158543"/>
    <lineage>
        <taxon>Eukaryota</taxon>
        <taxon>Viridiplantae</taxon>
        <taxon>Streptophyta</taxon>
        <taxon>Embryophyta</taxon>
        <taxon>Tracheophyta</taxon>
        <taxon>Spermatophyta</taxon>
        <taxon>Magnoliopsida</taxon>
        <taxon>Magnoliidae</taxon>
        <taxon>Piperales</taxon>
        <taxon>Aristolochiaceae</taxon>
        <taxon>Aristolochia</taxon>
    </lineage>
</organism>
<comment type="caution">
    <text evidence="11">The sequence shown here is derived from an EMBL/GenBank/DDBJ whole genome shotgun (WGS) entry which is preliminary data.</text>
</comment>
<feature type="compositionally biased region" description="Polar residues" evidence="9">
    <location>
        <begin position="302"/>
        <end position="328"/>
    </location>
</feature>
<feature type="region of interest" description="Disordered" evidence="9">
    <location>
        <begin position="215"/>
        <end position="360"/>
    </location>
</feature>
<evidence type="ECO:0000256" key="5">
    <source>
        <dbReference type="ARBA" id="ARBA00023054"/>
    </source>
</evidence>
<accession>A0AAV7F993</accession>
<keyword evidence="3 10" id="KW-0812">Transmembrane</keyword>
<evidence type="ECO:0000256" key="1">
    <source>
        <dbReference type="ARBA" id="ARBA00004162"/>
    </source>
</evidence>
<dbReference type="PANTHER" id="PTHR32219:SF3">
    <property type="entry name" value="CALPONIN-LIKE DOMAIN PROTEIN"/>
    <property type="match status" value="1"/>
</dbReference>
<feature type="region of interest" description="Disordered" evidence="9">
    <location>
        <begin position="682"/>
        <end position="782"/>
    </location>
</feature>
<evidence type="ECO:0000256" key="4">
    <source>
        <dbReference type="ARBA" id="ARBA00022989"/>
    </source>
</evidence>
<evidence type="ECO:0000313" key="12">
    <source>
        <dbReference type="Proteomes" id="UP000825729"/>
    </source>
</evidence>
<dbReference type="InterPro" id="IPR055282">
    <property type="entry name" value="PPI1-4"/>
</dbReference>
<keyword evidence="4 10" id="KW-1133">Transmembrane helix</keyword>
<evidence type="ECO:0000256" key="8">
    <source>
        <dbReference type="SAM" id="Coils"/>
    </source>
</evidence>
<evidence type="ECO:0000256" key="9">
    <source>
        <dbReference type="SAM" id="MobiDB-lite"/>
    </source>
</evidence>
<dbReference type="Proteomes" id="UP000825729">
    <property type="component" value="Unassembled WGS sequence"/>
</dbReference>
<sequence length="1554" mass="170827">MKRKLPRGPVVRGGPRERSGSNGKVHVSNTARMERAGFSVYSARDGWGGLERERFGVPEKVTSPDGWILEFDRGISRFCSMTADTNECVAVPASPALEFEAKSGLNPCEDQTNAGGCNGTPRHHGEDHSGEVKDDSEASYVFVNGDSDDGAEKDIDVDPIAASQSKSNVEPPGNCLESRTTATESLISGQDGQIHAELSNAEAESVEKDVVVEEAKELNSSEESQAQVNVSDVVTSGTLSPAGPVEVSGEVQQSELEVTPAEPVSGAPDDEVSENAKVSLDDQRSELNRTFAEKNSEKKNTIVDNSLENESTDAVDSQCSMTEATNGSVEAEDLMTGDAALPVGNKFDNENPSTSCDGRGEPVPVCVEFIILDTEVADGSADSNELVVNEPNIEESNQGGQIINELNKEESTEGGQLAINELNTEANDTEREELVVSVQDAEATDGSSEGREFVVNGHITEATNVSIERGEFLINDTDPVPTDGSADRGEGLVNQDTEATEASAERRELLVNDQDTEATDESYVEGELVITDSPTLESKTVSISPDLEPVTDDMDDAKLDSENLDSADTKELIVADTNMEESKTVTLSPDLEPVTDDIDDAKLDSENLDFSDTKELIVADTSLETLTTSQEMKLVADDIDNAKVDSEISDSADTREKIVEDTRLETKSTIDCIESAETVHDVNKNGSITTEVEGSNTNTNCSAEGRELAMCHSDVEEHKSETSDASVKETFQKNTGKDLLEEERLGSAGRSDTTEPQEVVSGSVEDVKPETELENSFGESGQNISVSLQKDINAESEVTVDFAENKSNSSVDPGDDMESEVELGKLHIESKSRDEAENGESLLVSSSGEVKSGVELTNSSVENAQSVPQVSGETENCVERNQCLLASPVDGFNSESNIQNDNEGGNKYEPPTLVDVVKIESDCSATSVLANGDILTSGNDDEKLVSEDVGVHLSPQEDSTPASLDAQKTETESLKRGPSYIIRVPRFVNDELRAKINQAQLVVNQKTQERDSIRVSLQAKKATCAEYWDNVVAARAEERTARNAVNAKFREMDSVQLIVNRMKNATSVEEIDERIDGMEHMIQHETMQLKEEKQLIREIKQLKQAREQLCASMGTHAEVQEAFDQRDNIEERIKALRLELDSFKRELARAEGATRAAKKKHSDEYEILKNLQAQFKDADSLRQQAYAEFQSLKKQMYEKSKYFHMYKDDQKAAADLASAGDREALWRFCSDQVEKFMELWNKNDEFRTEYVKHNIVSTVRRLRTLDGRSLGPDEEPPVVMRSSIEERSEVPAIPVSVKMSTPETMLEAPGAPVTPEKAESKTAVESVPKNLSTKSKMTSKPSSAENAPASVSGRSEVSDEPEEIIKKERTLSKEEEELARKEEELRREEAAAKLKEQRRLEEIAKAKEAEERKRRNAERAKARAELRAKKEAELKEKEREKRARKKERKRGIQVDESSGDAGEDTSQVLSENVPAEPDQHPDVKEKVTTVIRRYSKSMAAVKTKSVPPLPLRNRGKRRMQPWMWWALFAVALIVVFLAVNSSFSTKFSQFNLGF</sequence>
<feature type="compositionally biased region" description="Basic and acidic residues" evidence="9">
    <location>
        <begin position="279"/>
        <end position="301"/>
    </location>
</feature>
<evidence type="ECO:0000256" key="10">
    <source>
        <dbReference type="SAM" id="Phobius"/>
    </source>
</evidence>
<evidence type="ECO:0000256" key="7">
    <source>
        <dbReference type="ARBA" id="ARBA00038080"/>
    </source>
</evidence>
<feature type="compositionally biased region" description="Basic and acidic residues" evidence="9">
    <location>
        <begin position="704"/>
        <end position="745"/>
    </location>
</feature>
<feature type="compositionally biased region" description="Basic residues" evidence="9">
    <location>
        <begin position="1442"/>
        <end position="1451"/>
    </location>
</feature>
<name>A0AAV7F993_ARIFI</name>
<feature type="region of interest" description="Disordered" evidence="9">
    <location>
        <begin position="112"/>
        <end position="180"/>
    </location>
</feature>
<keyword evidence="6 10" id="KW-0472">Membrane</keyword>
<evidence type="ECO:0000256" key="6">
    <source>
        <dbReference type="ARBA" id="ARBA00023136"/>
    </source>
</evidence>
<dbReference type="GO" id="GO:0005886">
    <property type="term" value="C:plasma membrane"/>
    <property type="evidence" value="ECO:0007669"/>
    <property type="project" value="UniProtKB-SubCell"/>
</dbReference>
<keyword evidence="12" id="KW-1185">Reference proteome</keyword>
<reference evidence="11 12" key="1">
    <citation type="submission" date="2021-07" db="EMBL/GenBank/DDBJ databases">
        <title>The Aristolochia fimbriata genome: insights into angiosperm evolution, floral development and chemical biosynthesis.</title>
        <authorList>
            <person name="Jiao Y."/>
        </authorList>
    </citation>
    <scope>NUCLEOTIDE SEQUENCE [LARGE SCALE GENOMIC DNA]</scope>
    <source>
        <strain evidence="11">IBCAS-2021</strain>
        <tissue evidence="11">Leaf</tissue>
    </source>
</reference>
<comment type="similarity">
    <text evidence="7">Belongs to the plant Proton pump-interactor protein family.</text>
</comment>
<gene>
    <name evidence="11" type="ORF">H6P81_001105</name>
</gene>
<evidence type="ECO:0000256" key="2">
    <source>
        <dbReference type="ARBA" id="ARBA00022475"/>
    </source>
</evidence>
<dbReference type="EMBL" id="JAINDJ010000002">
    <property type="protein sequence ID" value="KAG9456597.1"/>
    <property type="molecule type" value="Genomic_DNA"/>
</dbReference>
<feature type="coiled-coil region" evidence="8">
    <location>
        <begin position="1092"/>
        <end position="1188"/>
    </location>
</feature>
<protein>
    <submittedName>
        <fullName evidence="11">Uncharacterized protein</fullName>
    </submittedName>
</protein>
<dbReference type="PANTHER" id="PTHR32219">
    <property type="entry name" value="RNA-BINDING PROTEIN YLMH-RELATED"/>
    <property type="match status" value="1"/>
</dbReference>
<comment type="subcellular location">
    <subcellularLocation>
        <location evidence="1">Cell membrane</location>
        <topology evidence="1">Single-pass membrane protein</topology>
    </subcellularLocation>
</comment>
<feature type="region of interest" description="Disordered" evidence="9">
    <location>
        <begin position="1300"/>
        <end position="1483"/>
    </location>
</feature>
<feature type="compositionally biased region" description="Low complexity" evidence="9">
    <location>
        <begin position="1332"/>
        <end position="1343"/>
    </location>
</feature>
<feature type="compositionally biased region" description="Polar residues" evidence="9">
    <location>
        <begin position="221"/>
        <end position="239"/>
    </location>
</feature>
<feature type="region of interest" description="Disordered" evidence="9">
    <location>
        <begin position="470"/>
        <end position="522"/>
    </location>
</feature>
<evidence type="ECO:0000313" key="11">
    <source>
        <dbReference type="EMBL" id="KAG9456597.1"/>
    </source>
</evidence>
<feature type="compositionally biased region" description="Basic and acidic residues" evidence="9">
    <location>
        <begin position="123"/>
        <end position="136"/>
    </location>
</feature>
<feature type="compositionally biased region" description="Basic and acidic residues" evidence="9">
    <location>
        <begin position="1363"/>
        <end position="1441"/>
    </location>
</feature>